<dbReference type="Gene3D" id="3.40.640.10">
    <property type="entry name" value="Type I PLP-dependent aspartate aminotransferase-like (Major domain)"/>
    <property type="match status" value="1"/>
</dbReference>
<comment type="similarity">
    <text evidence="2">Belongs to the class-V pyridoxal-phosphate-dependent aminotransferase family. NifS/IscS subfamily.</text>
</comment>
<evidence type="ECO:0000256" key="2">
    <source>
        <dbReference type="ARBA" id="ARBA00006490"/>
    </source>
</evidence>
<dbReference type="InterPro" id="IPR015422">
    <property type="entry name" value="PyrdxlP-dep_Trfase_small"/>
</dbReference>
<keyword evidence="6" id="KW-0408">Iron</keyword>
<protein>
    <submittedName>
        <fullName evidence="11">Cysteine desulfurase</fullName>
    </submittedName>
</protein>
<dbReference type="PANTHER" id="PTHR11601:SF34">
    <property type="entry name" value="CYSTEINE DESULFURASE"/>
    <property type="match status" value="1"/>
</dbReference>
<dbReference type="InterPro" id="IPR016454">
    <property type="entry name" value="Cysteine_dSase"/>
</dbReference>
<dbReference type="InterPro" id="IPR015421">
    <property type="entry name" value="PyrdxlP-dep_Trfase_major"/>
</dbReference>
<comment type="catalytic activity">
    <reaction evidence="8">
        <text>(sulfur carrier)-H + L-cysteine = (sulfur carrier)-SH + L-alanine</text>
        <dbReference type="Rhea" id="RHEA:43892"/>
        <dbReference type="Rhea" id="RHEA-COMP:14737"/>
        <dbReference type="Rhea" id="RHEA-COMP:14739"/>
        <dbReference type="ChEBI" id="CHEBI:29917"/>
        <dbReference type="ChEBI" id="CHEBI:35235"/>
        <dbReference type="ChEBI" id="CHEBI:57972"/>
        <dbReference type="ChEBI" id="CHEBI:64428"/>
        <dbReference type="EC" id="2.8.1.7"/>
    </reaction>
</comment>
<dbReference type="InterPro" id="IPR000192">
    <property type="entry name" value="Aminotrans_V_dom"/>
</dbReference>
<dbReference type="SUPFAM" id="SSF53383">
    <property type="entry name" value="PLP-dependent transferases"/>
    <property type="match status" value="1"/>
</dbReference>
<reference evidence="11 12" key="1">
    <citation type="submission" date="2019-03" db="EMBL/GenBank/DDBJ databases">
        <title>Genomic Encyclopedia of Type Strains, Phase III (KMG-III): the genomes of soil and plant-associated and newly described type strains.</title>
        <authorList>
            <person name="Whitman W."/>
        </authorList>
    </citation>
    <scope>NUCLEOTIDE SEQUENCE [LARGE SCALE GENOMIC DNA]</scope>
    <source>
        <strain evidence="11 12">VKMAc-2574</strain>
    </source>
</reference>
<evidence type="ECO:0000256" key="4">
    <source>
        <dbReference type="ARBA" id="ARBA00022723"/>
    </source>
</evidence>
<feature type="region of interest" description="Disordered" evidence="9">
    <location>
        <begin position="1"/>
        <end position="55"/>
    </location>
</feature>
<evidence type="ECO:0000256" key="7">
    <source>
        <dbReference type="ARBA" id="ARBA00023014"/>
    </source>
</evidence>
<dbReference type="PANTHER" id="PTHR11601">
    <property type="entry name" value="CYSTEINE DESULFURYLASE FAMILY MEMBER"/>
    <property type="match status" value="1"/>
</dbReference>
<dbReference type="EMBL" id="SODU01000001">
    <property type="protein sequence ID" value="TDW94168.1"/>
    <property type="molecule type" value="Genomic_DNA"/>
</dbReference>
<feature type="domain" description="Aminotransferase class V" evidence="10">
    <location>
        <begin position="93"/>
        <end position="411"/>
    </location>
</feature>
<dbReference type="Proteomes" id="UP000295060">
    <property type="component" value="Unassembled WGS sequence"/>
</dbReference>
<gene>
    <name evidence="11" type="ORF">EV137_1469</name>
</gene>
<proteinExistence type="inferred from homology"/>
<evidence type="ECO:0000256" key="8">
    <source>
        <dbReference type="ARBA" id="ARBA00050776"/>
    </source>
</evidence>
<dbReference type="PIRSF" id="PIRSF005572">
    <property type="entry name" value="NifS"/>
    <property type="match status" value="1"/>
</dbReference>
<evidence type="ECO:0000313" key="12">
    <source>
        <dbReference type="Proteomes" id="UP000295060"/>
    </source>
</evidence>
<comment type="cofactor">
    <cofactor evidence="1">
        <name>pyridoxal 5'-phosphate</name>
        <dbReference type="ChEBI" id="CHEBI:597326"/>
    </cofactor>
</comment>
<accession>A0ABY2FM37</accession>
<keyword evidence="4" id="KW-0479">Metal-binding</keyword>
<name>A0ABY2FM37_9ACTN</name>
<dbReference type="Gene3D" id="3.90.1150.10">
    <property type="entry name" value="Aspartate Aminotransferase, domain 1"/>
    <property type="match status" value="1"/>
</dbReference>
<evidence type="ECO:0000259" key="10">
    <source>
        <dbReference type="Pfam" id="PF00266"/>
    </source>
</evidence>
<keyword evidence="12" id="KW-1185">Reference proteome</keyword>
<organism evidence="11 12">
    <name type="scientific">Kribbella pratensis</name>
    <dbReference type="NCBI Taxonomy" id="2512112"/>
    <lineage>
        <taxon>Bacteria</taxon>
        <taxon>Bacillati</taxon>
        <taxon>Actinomycetota</taxon>
        <taxon>Actinomycetes</taxon>
        <taxon>Propionibacteriales</taxon>
        <taxon>Kribbellaceae</taxon>
        <taxon>Kribbella</taxon>
    </lineage>
</organism>
<keyword evidence="3" id="KW-0808">Transferase</keyword>
<dbReference type="Pfam" id="PF00266">
    <property type="entry name" value="Aminotran_5"/>
    <property type="match status" value="1"/>
</dbReference>
<feature type="compositionally biased region" description="Basic and acidic residues" evidence="9">
    <location>
        <begin position="21"/>
        <end position="31"/>
    </location>
</feature>
<dbReference type="InterPro" id="IPR015424">
    <property type="entry name" value="PyrdxlP-dep_Trfase"/>
</dbReference>
<keyword evidence="5" id="KW-0663">Pyridoxal phosphate</keyword>
<sequence length="428" mass="44647">MSTPPTPAAGHSVGVSPHWSKGHDAPHRDLHSSTPSHSTEHLLATASEGSTCSSVSRVSERTYLDAASAEPMHPAAREMLLSAVDSGWADPVRLHHEGRTARLLVDNARAVLAEAVGVRPDELYLTTSGTAAIQSGLTAVRAARSRVGATIVHSAVEHSAVLRTAGEAAAEVGVDRLGRVELDAFTDAVRRPGVAVAALQSANHEVGTRQPIEAAAAAAGDVPLFVDASASVGHDVVPTGWSVLAASAHKWGGPAGIGLLAVKKGTRIAPAWPMDEREDGLSPGFPNVPNALAAAAALQARLAEAEELDKRHRAWIDEVRRRVAADIPDVEVVGDPDDRLPHILTFSCLYVDGEALVTALDAEGFAVSSGSACTSSTLRPSHVLAAMGVLTHGNVRVSLGRDTTHDEVQRFCAVLPGLVQRIRAEVGM</sequence>
<evidence type="ECO:0000256" key="3">
    <source>
        <dbReference type="ARBA" id="ARBA00022679"/>
    </source>
</evidence>
<comment type="caution">
    <text evidence="11">The sequence shown here is derived from an EMBL/GenBank/DDBJ whole genome shotgun (WGS) entry which is preliminary data.</text>
</comment>
<evidence type="ECO:0000256" key="5">
    <source>
        <dbReference type="ARBA" id="ARBA00022898"/>
    </source>
</evidence>
<keyword evidence="7" id="KW-0411">Iron-sulfur</keyword>
<evidence type="ECO:0000256" key="1">
    <source>
        <dbReference type="ARBA" id="ARBA00001933"/>
    </source>
</evidence>
<evidence type="ECO:0000313" key="11">
    <source>
        <dbReference type="EMBL" id="TDW94168.1"/>
    </source>
</evidence>
<evidence type="ECO:0000256" key="9">
    <source>
        <dbReference type="SAM" id="MobiDB-lite"/>
    </source>
</evidence>
<evidence type="ECO:0000256" key="6">
    <source>
        <dbReference type="ARBA" id="ARBA00023004"/>
    </source>
</evidence>